<proteinExistence type="predicted"/>
<dbReference type="Proteomes" id="UP000254573">
    <property type="component" value="Unassembled WGS sequence"/>
</dbReference>
<feature type="region of interest" description="Disordered" evidence="1">
    <location>
        <begin position="16"/>
        <end position="55"/>
    </location>
</feature>
<dbReference type="AlphaFoldDB" id="A0A378YHJ7"/>
<dbReference type="EMBL" id="UGSG01000001">
    <property type="protein sequence ID" value="SUA76642.1"/>
    <property type="molecule type" value="Genomic_DNA"/>
</dbReference>
<evidence type="ECO:0000313" key="2">
    <source>
        <dbReference type="EMBL" id="SUA76642.1"/>
    </source>
</evidence>
<evidence type="ECO:0000256" key="1">
    <source>
        <dbReference type="SAM" id="MobiDB-lite"/>
    </source>
</evidence>
<sequence>MPLKCLPTTFTRCLGLSQPGDSSPSSGTSSRMAREMTRAGHVLPDSDEPGTSQSPIYARVRKPTRLPACAARDPAVACGEAGASSEIPNPIRLWGQYDPAPDWAAPTDAQGWADFYKVNTAKLIDIDGRCTRYGLIELGGFRFIVGPTAASREAGALTAILKAHTQIGAVFSVEPWTPPADSLSGARGETGKSDRRSGYQEKPIGAYIARIQRASDPARTGAAAPSSSSSGARPVSLAGGLSHVKFMEFEGMAHHNTVIAGRTLWEAGRGVAEFMRQNPGKIALVCSTNGIARPSAVIASAALQLTNGDAALRAAISDAVVTQRSEESARHIDAASDSFDNIAELASLIAMLRRPGRGDEAQERKVYLLMQRLETLMTKPNADVTWRSREGRCKVADIFEAHFEHVAPLLASAGLPIGTALLWLGGEMRVSGVLRFLTPGYVERHLDRISLQPIDPEDPNAVRLVSLDDRDLVCDNKYYDVASVADWYRQCKRSGRADGMTNPISRVPVIALLVRASERARLAPQFLPSSV</sequence>
<organism evidence="2 3">
    <name type="scientific">Pandoraea pnomenusa</name>
    <dbReference type="NCBI Taxonomy" id="93220"/>
    <lineage>
        <taxon>Bacteria</taxon>
        <taxon>Pseudomonadati</taxon>
        <taxon>Pseudomonadota</taxon>
        <taxon>Betaproteobacteria</taxon>
        <taxon>Burkholderiales</taxon>
        <taxon>Burkholderiaceae</taxon>
        <taxon>Pandoraea</taxon>
    </lineage>
</organism>
<reference evidence="2 3" key="1">
    <citation type="submission" date="2018-06" db="EMBL/GenBank/DDBJ databases">
        <authorList>
            <consortium name="Pathogen Informatics"/>
            <person name="Doyle S."/>
        </authorList>
    </citation>
    <scope>NUCLEOTIDE SEQUENCE [LARGE SCALE GENOMIC DNA]</scope>
    <source>
        <strain evidence="2 3">NCTC13160</strain>
    </source>
</reference>
<evidence type="ECO:0000313" key="3">
    <source>
        <dbReference type="Proteomes" id="UP000254573"/>
    </source>
</evidence>
<feature type="compositionally biased region" description="Low complexity" evidence="1">
    <location>
        <begin position="17"/>
        <end position="30"/>
    </location>
</feature>
<gene>
    <name evidence="2" type="ORF">NCTC13160_01511</name>
</gene>
<dbReference type="STRING" id="93220.A6P55_04840"/>
<name>A0A378YHJ7_9BURK</name>
<protein>
    <submittedName>
        <fullName evidence="2">Uncharacterized protein</fullName>
    </submittedName>
</protein>
<accession>A0A378YHJ7</accession>